<accession>A0ABV8KXI7</accession>
<name>A0ABV8KXI7_9ACTN</name>
<feature type="domain" description="Resolvase/invertase-type recombinase catalytic" evidence="2">
    <location>
        <begin position="38"/>
        <end position="191"/>
    </location>
</feature>
<sequence length="232" mass="25512">MTTRADTIPGQVTLASWAVQQCKVRPQRFTPPAVGLSFAFYGRMSTVDFQDRTSSCRWQRDYAEDLVAGRGRIVAEFFDEGVSRRIAWPDRPQAARLLAAVADPARGFDAIVVGECERAFHGQQLERLSPNLVEHGVQLWLPETYGPVDFDNPRQLALLDLLGVHSQREVSRARRRTTAAMRAQAELQGRHLGAGRPTATGSSTPALIRTALTPPGDGACTAWNPTRPPRPG</sequence>
<feature type="region of interest" description="Disordered" evidence="1">
    <location>
        <begin position="213"/>
        <end position="232"/>
    </location>
</feature>
<evidence type="ECO:0000259" key="2">
    <source>
        <dbReference type="SMART" id="SM00857"/>
    </source>
</evidence>
<proteinExistence type="predicted"/>
<dbReference type="RefSeq" id="WP_377553596.1">
    <property type="nucleotide sequence ID" value="NZ_JBHSBN010000064.1"/>
</dbReference>
<dbReference type="SMART" id="SM00857">
    <property type="entry name" value="Resolvase"/>
    <property type="match status" value="1"/>
</dbReference>
<dbReference type="EMBL" id="JBHSBN010000064">
    <property type="protein sequence ID" value="MFC4110813.1"/>
    <property type="molecule type" value="Genomic_DNA"/>
</dbReference>
<dbReference type="Pfam" id="PF00239">
    <property type="entry name" value="Resolvase"/>
    <property type="match status" value="1"/>
</dbReference>
<evidence type="ECO:0000256" key="1">
    <source>
        <dbReference type="SAM" id="MobiDB-lite"/>
    </source>
</evidence>
<reference evidence="4" key="1">
    <citation type="journal article" date="2019" name="Int. J. Syst. Evol. Microbiol.">
        <title>The Global Catalogue of Microorganisms (GCM) 10K type strain sequencing project: providing services to taxonomists for standard genome sequencing and annotation.</title>
        <authorList>
            <consortium name="The Broad Institute Genomics Platform"/>
            <consortium name="The Broad Institute Genome Sequencing Center for Infectious Disease"/>
            <person name="Wu L."/>
            <person name="Ma J."/>
        </authorList>
    </citation>
    <scope>NUCLEOTIDE SEQUENCE [LARGE SCALE GENOMIC DNA]</scope>
    <source>
        <strain evidence="4">2902at01</strain>
    </source>
</reference>
<comment type="caution">
    <text evidence="3">The sequence shown here is derived from an EMBL/GenBank/DDBJ whole genome shotgun (WGS) entry which is preliminary data.</text>
</comment>
<dbReference type="SUPFAM" id="SSF53041">
    <property type="entry name" value="Resolvase-like"/>
    <property type="match status" value="1"/>
</dbReference>
<evidence type="ECO:0000313" key="4">
    <source>
        <dbReference type="Proteomes" id="UP001595868"/>
    </source>
</evidence>
<organism evidence="3 4">
    <name type="scientific">Micromonospora zhanjiangensis</name>
    <dbReference type="NCBI Taxonomy" id="1522057"/>
    <lineage>
        <taxon>Bacteria</taxon>
        <taxon>Bacillati</taxon>
        <taxon>Actinomycetota</taxon>
        <taxon>Actinomycetes</taxon>
        <taxon>Micromonosporales</taxon>
        <taxon>Micromonosporaceae</taxon>
        <taxon>Micromonospora</taxon>
    </lineage>
</organism>
<dbReference type="InterPro" id="IPR036162">
    <property type="entry name" value="Resolvase-like_N_sf"/>
</dbReference>
<gene>
    <name evidence="3" type="ORF">ACFOX0_33490</name>
</gene>
<dbReference type="InterPro" id="IPR006119">
    <property type="entry name" value="Resolv_N"/>
</dbReference>
<evidence type="ECO:0000313" key="3">
    <source>
        <dbReference type="EMBL" id="MFC4110813.1"/>
    </source>
</evidence>
<keyword evidence="4" id="KW-1185">Reference proteome</keyword>
<dbReference type="Gene3D" id="3.40.50.1390">
    <property type="entry name" value="Resolvase, N-terminal catalytic domain"/>
    <property type="match status" value="1"/>
</dbReference>
<dbReference type="CDD" id="cd00338">
    <property type="entry name" value="Ser_Recombinase"/>
    <property type="match status" value="1"/>
</dbReference>
<dbReference type="Proteomes" id="UP001595868">
    <property type="component" value="Unassembled WGS sequence"/>
</dbReference>
<protein>
    <submittedName>
        <fullName evidence="3">Recombinase family protein</fullName>
    </submittedName>
</protein>